<name>A0A5M3Q6U6_9GAMM</name>
<dbReference type="EC" id="5.6.2.1" evidence="3"/>
<dbReference type="Pfam" id="PF01751">
    <property type="entry name" value="Toprim"/>
    <property type="match status" value="1"/>
</dbReference>
<dbReference type="SMART" id="SM00493">
    <property type="entry name" value="TOPRIM"/>
    <property type="match status" value="1"/>
</dbReference>
<dbReference type="GO" id="GO:0043597">
    <property type="term" value="C:cytoplasmic replication fork"/>
    <property type="evidence" value="ECO:0007669"/>
    <property type="project" value="TreeGrafter"/>
</dbReference>
<dbReference type="GO" id="GO:0003917">
    <property type="term" value="F:DNA topoisomerase type I (single strand cut, ATP-independent) activity"/>
    <property type="evidence" value="ECO:0007669"/>
    <property type="project" value="UniProtKB-EC"/>
</dbReference>
<dbReference type="InterPro" id="IPR005738">
    <property type="entry name" value="TopoIII"/>
</dbReference>
<dbReference type="Gene3D" id="2.70.20.10">
    <property type="entry name" value="Topoisomerase I, domain 3"/>
    <property type="match status" value="1"/>
</dbReference>
<dbReference type="GO" id="GO:0008270">
    <property type="term" value="F:zinc ion binding"/>
    <property type="evidence" value="ECO:0007669"/>
    <property type="project" value="UniProtKB-KW"/>
</dbReference>
<dbReference type="Pfam" id="PF01396">
    <property type="entry name" value="Zn_ribbon_Top1"/>
    <property type="match status" value="2"/>
</dbReference>
<evidence type="ECO:0000256" key="4">
    <source>
        <dbReference type="ARBA" id="ARBA00022723"/>
    </source>
</evidence>
<keyword evidence="5" id="KW-0677">Repeat</keyword>
<dbReference type="InterPro" id="IPR013497">
    <property type="entry name" value="Topo_IA_cen"/>
</dbReference>
<dbReference type="NCBIfam" id="NF005829">
    <property type="entry name" value="PRK07726.1"/>
    <property type="match status" value="1"/>
</dbReference>
<dbReference type="EMBL" id="BGZI01000045">
    <property type="protein sequence ID" value="GBO90490.1"/>
    <property type="molecule type" value="Genomic_DNA"/>
</dbReference>
<evidence type="ECO:0000256" key="2">
    <source>
        <dbReference type="ARBA" id="ARBA00009446"/>
    </source>
</evidence>
<comment type="caution">
    <text evidence="19">The sequence shown here is derived from an EMBL/GenBank/DDBJ whole genome shotgun (WGS) entry which is preliminary data.</text>
</comment>
<keyword evidence="11 19" id="KW-0413">Isomerase</keyword>
<proteinExistence type="inferred from homology"/>
<dbReference type="GO" id="GO:0006265">
    <property type="term" value="P:DNA topological change"/>
    <property type="evidence" value="ECO:0007669"/>
    <property type="project" value="InterPro"/>
</dbReference>
<feature type="region of interest" description="Disordered" evidence="16">
    <location>
        <begin position="443"/>
        <end position="466"/>
    </location>
</feature>
<dbReference type="PROSITE" id="PS50880">
    <property type="entry name" value="TOPRIM"/>
    <property type="match status" value="1"/>
</dbReference>
<dbReference type="AlphaFoldDB" id="A0A5M3Q6U6"/>
<dbReference type="PROSITE" id="PS00396">
    <property type="entry name" value="TOPO_IA_1"/>
    <property type="match status" value="1"/>
</dbReference>
<evidence type="ECO:0000256" key="15">
    <source>
        <dbReference type="ARBA" id="ARBA00032877"/>
    </source>
</evidence>
<dbReference type="Gene3D" id="3.40.50.140">
    <property type="match status" value="1"/>
</dbReference>
<dbReference type="Proteomes" id="UP000387223">
    <property type="component" value="Unassembled WGS sequence"/>
</dbReference>
<evidence type="ECO:0000256" key="16">
    <source>
        <dbReference type="SAM" id="MobiDB-lite"/>
    </source>
</evidence>
<evidence type="ECO:0000256" key="8">
    <source>
        <dbReference type="ARBA" id="ARBA00022842"/>
    </source>
</evidence>
<dbReference type="SMART" id="SM00436">
    <property type="entry name" value="TOP1Bc"/>
    <property type="match status" value="1"/>
</dbReference>
<dbReference type="InterPro" id="IPR034144">
    <property type="entry name" value="TOPRIM_TopoIII"/>
</dbReference>
<keyword evidence="7" id="KW-0862">Zinc</keyword>
<gene>
    <name evidence="19" type="ORF">MSSD14B_41580</name>
</gene>
<evidence type="ECO:0000313" key="19">
    <source>
        <dbReference type="EMBL" id="GBO90490.1"/>
    </source>
</evidence>
<keyword evidence="6" id="KW-0863">Zinc-finger</keyword>
<dbReference type="GO" id="GO:0006310">
    <property type="term" value="P:DNA recombination"/>
    <property type="evidence" value="ECO:0007669"/>
    <property type="project" value="TreeGrafter"/>
</dbReference>
<dbReference type="PROSITE" id="PS52039">
    <property type="entry name" value="TOPO_IA_2"/>
    <property type="match status" value="1"/>
</dbReference>
<dbReference type="SUPFAM" id="SSF57783">
    <property type="entry name" value="Zinc beta-ribbon"/>
    <property type="match status" value="1"/>
</dbReference>
<dbReference type="GO" id="GO:0003677">
    <property type="term" value="F:DNA binding"/>
    <property type="evidence" value="ECO:0007669"/>
    <property type="project" value="UniProtKB-KW"/>
</dbReference>
<dbReference type="InterPro" id="IPR023406">
    <property type="entry name" value="Topo_IA_AS"/>
</dbReference>
<evidence type="ECO:0000256" key="10">
    <source>
        <dbReference type="ARBA" id="ARBA00023125"/>
    </source>
</evidence>
<dbReference type="InterPro" id="IPR013825">
    <property type="entry name" value="Topo_IA_cen_sub2"/>
</dbReference>
<reference evidence="19 20" key="1">
    <citation type="journal article" date="2019" name="J. Gen. Appl. Microbiol.">
        <title>Aerobic degradation of cis-dichloroethene by the marine bacterium Marinobacter salsuginis strain 5N-3.</title>
        <authorList>
            <person name="Inoue Y."/>
            <person name="Fukunaga Y."/>
            <person name="Katsumata H."/>
            <person name="Ohji S."/>
            <person name="Hosoyama A."/>
            <person name="Mori K."/>
            <person name="Ando K."/>
        </authorList>
    </citation>
    <scope>NUCLEOTIDE SEQUENCE [LARGE SCALE GENOMIC DNA]</scope>
    <source>
        <strain evidence="19 20">NBRC 109114</strain>
    </source>
</reference>
<dbReference type="InterPro" id="IPR006171">
    <property type="entry name" value="TOPRIM_dom"/>
</dbReference>
<dbReference type="InterPro" id="IPR000380">
    <property type="entry name" value="Topo_IA"/>
</dbReference>
<dbReference type="Gene3D" id="3.30.65.10">
    <property type="entry name" value="Bacterial Topoisomerase I, domain 1"/>
    <property type="match status" value="1"/>
</dbReference>
<dbReference type="SUPFAM" id="SSF56712">
    <property type="entry name" value="Prokaryotic type I DNA topoisomerase"/>
    <property type="match status" value="1"/>
</dbReference>
<keyword evidence="9" id="KW-0799">Topoisomerase</keyword>
<evidence type="ECO:0000256" key="3">
    <source>
        <dbReference type="ARBA" id="ARBA00012891"/>
    </source>
</evidence>
<dbReference type="CDD" id="cd03362">
    <property type="entry name" value="TOPRIM_TopoIA_TopoIII"/>
    <property type="match status" value="1"/>
</dbReference>
<sequence length="727" mass="80719">MDLYLCEKPKVGRALANILKANDRKEGYATDGGQIYVTWAVGHILEVFEPAEYDEKWKRWDVQHLPILPQQFQMKVKPSFKKQYDVVEKLLKKATTVYIATDIDREGESIARELMDRAGYWGTTYRVPIASLDPVSIREALNDIRPGEETYNLYMAAIGRTHADWLIGMNFSRLASLTAQAAGSRESLPVGRVLTAIVALVAFHDERRKNFVPHDYFTIDVIGNFAKGSLKANWIPPRSITDDGGRCVDQAYAQRLAAQLRSASITVVDVKTRETSKKPPLPFDMTSLQQYCANRWGYSASKTLKAAQELYETHTLITYPRSDCKYLPDSQFPQVQSILDALVEGDARLADKAALADSSKKPMAYNTSKVGAHHAIIPTTKVGDFKALPETEKNVFDAVRLRFIAQFCEDQVDKVTKINLEAAGQKFLASGKVPVSPGWAAVYGNDPEACDPKDDKDDEETDSTKQKLPLLEAGDQGTVSEALLQSKKTQPPKPFTESTLLGAMNNVSRFVDEPELKKILDEKDGIGTQATRAGILDNAFRYGYLQRKKKQIVATDKAYGMLKIVPPALASPGMTAGWEKQLDKIASGELSLEEFEQKIVNWMTKLVAAGKEKIANNDLGSAATDFAEKAEESNHQCFECSAPLKRIPGKNGYFWGCQDREKCGATFPDARGKPKKREKQPDNAPECPDCGKAMRMRTSKKGKGKGPSKFWGCSGFPECKSTMEFKG</sequence>
<evidence type="ECO:0000256" key="13">
    <source>
        <dbReference type="ARBA" id="ARBA00031985"/>
    </source>
</evidence>
<evidence type="ECO:0000313" key="20">
    <source>
        <dbReference type="Proteomes" id="UP000387223"/>
    </source>
</evidence>
<keyword evidence="8" id="KW-0460">Magnesium</keyword>
<dbReference type="PRINTS" id="PR00417">
    <property type="entry name" value="PRTPISMRASEI"/>
</dbReference>
<keyword evidence="10" id="KW-0238">DNA-binding</keyword>
<evidence type="ECO:0000256" key="1">
    <source>
        <dbReference type="ARBA" id="ARBA00000213"/>
    </source>
</evidence>
<dbReference type="GO" id="GO:0006281">
    <property type="term" value="P:DNA repair"/>
    <property type="evidence" value="ECO:0007669"/>
    <property type="project" value="TreeGrafter"/>
</dbReference>
<feature type="domain" description="Toprim" evidence="17">
    <location>
        <begin position="1"/>
        <end position="132"/>
    </location>
</feature>
<dbReference type="InterPro" id="IPR013498">
    <property type="entry name" value="Topo_IA_Znf"/>
</dbReference>
<comment type="similarity">
    <text evidence="2">Belongs to the type IA topoisomerase family.</text>
</comment>
<dbReference type="InterPro" id="IPR013826">
    <property type="entry name" value="Topo_IA_cen_sub3"/>
</dbReference>
<dbReference type="NCBIfam" id="TIGR01056">
    <property type="entry name" value="topB"/>
    <property type="match status" value="1"/>
</dbReference>
<dbReference type="Gene3D" id="1.10.460.10">
    <property type="entry name" value="Topoisomerase I, domain 2"/>
    <property type="match status" value="1"/>
</dbReference>
<evidence type="ECO:0000259" key="17">
    <source>
        <dbReference type="PROSITE" id="PS50880"/>
    </source>
</evidence>
<evidence type="ECO:0000256" key="12">
    <source>
        <dbReference type="ARBA" id="ARBA00030003"/>
    </source>
</evidence>
<dbReference type="InterPro" id="IPR003601">
    <property type="entry name" value="Topo_IA_2"/>
</dbReference>
<evidence type="ECO:0000259" key="18">
    <source>
        <dbReference type="PROSITE" id="PS52039"/>
    </source>
</evidence>
<dbReference type="PANTHER" id="PTHR11390:SF21">
    <property type="entry name" value="DNA TOPOISOMERASE 3-ALPHA"/>
    <property type="match status" value="1"/>
</dbReference>
<evidence type="ECO:0000256" key="5">
    <source>
        <dbReference type="ARBA" id="ARBA00022737"/>
    </source>
</evidence>
<evidence type="ECO:0000256" key="7">
    <source>
        <dbReference type="ARBA" id="ARBA00022833"/>
    </source>
</evidence>
<evidence type="ECO:0000256" key="11">
    <source>
        <dbReference type="ARBA" id="ARBA00023235"/>
    </source>
</evidence>
<comment type="catalytic activity">
    <reaction evidence="1">
        <text>ATP-independent breakage of single-stranded DNA, followed by passage and rejoining.</text>
        <dbReference type="EC" id="5.6.2.1"/>
    </reaction>
</comment>
<dbReference type="InterPro" id="IPR023405">
    <property type="entry name" value="Topo_IA_core_domain"/>
</dbReference>
<dbReference type="SMART" id="SM00437">
    <property type="entry name" value="TOP1Ac"/>
    <property type="match status" value="1"/>
</dbReference>
<feature type="domain" description="Topo IA-type catalytic" evidence="18">
    <location>
        <begin position="150"/>
        <end position="607"/>
    </location>
</feature>
<protein>
    <recommendedName>
        <fullName evidence="3">DNA topoisomerase</fullName>
        <ecNumber evidence="3">5.6.2.1</ecNumber>
    </recommendedName>
    <alternativeName>
        <fullName evidence="15">Omega-protein</fullName>
    </alternativeName>
    <alternativeName>
        <fullName evidence="14">Relaxing enzyme</fullName>
    </alternativeName>
    <alternativeName>
        <fullName evidence="12">Swivelase</fullName>
    </alternativeName>
    <alternativeName>
        <fullName evidence="13">Untwisting enzyme</fullName>
    </alternativeName>
</protein>
<dbReference type="Gene3D" id="1.10.290.10">
    <property type="entry name" value="Topoisomerase I, domain 4"/>
    <property type="match status" value="1"/>
</dbReference>
<keyword evidence="4" id="KW-0479">Metal-binding</keyword>
<feature type="compositionally biased region" description="Basic residues" evidence="16">
    <location>
        <begin position="694"/>
        <end position="706"/>
    </location>
</feature>
<dbReference type="PANTHER" id="PTHR11390">
    <property type="entry name" value="PROKARYOTIC DNA TOPOISOMERASE"/>
    <property type="match status" value="1"/>
</dbReference>
<evidence type="ECO:0000256" key="9">
    <source>
        <dbReference type="ARBA" id="ARBA00023029"/>
    </source>
</evidence>
<dbReference type="InterPro" id="IPR003602">
    <property type="entry name" value="Topo_IA_DNA-bd_dom"/>
</dbReference>
<dbReference type="InterPro" id="IPR013824">
    <property type="entry name" value="Topo_IA_cen_sub1"/>
</dbReference>
<organism evidence="19 20">
    <name type="scientific">Marinobacter salsuginis</name>
    <dbReference type="NCBI Taxonomy" id="418719"/>
    <lineage>
        <taxon>Bacteria</taxon>
        <taxon>Pseudomonadati</taxon>
        <taxon>Pseudomonadota</taxon>
        <taxon>Gammaproteobacteria</taxon>
        <taxon>Pseudomonadales</taxon>
        <taxon>Marinobacteraceae</taxon>
        <taxon>Marinobacter</taxon>
    </lineage>
</organism>
<accession>A0A5M3Q6U6</accession>
<evidence type="ECO:0000256" key="14">
    <source>
        <dbReference type="ARBA" id="ARBA00032235"/>
    </source>
</evidence>
<dbReference type="Pfam" id="PF01131">
    <property type="entry name" value="Topoisom_bac"/>
    <property type="match status" value="1"/>
</dbReference>
<evidence type="ECO:0000256" key="6">
    <source>
        <dbReference type="ARBA" id="ARBA00022771"/>
    </source>
</evidence>
<feature type="region of interest" description="Disordered" evidence="16">
    <location>
        <begin position="667"/>
        <end position="708"/>
    </location>
</feature>